<evidence type="ECO:0000256" key="1">
    <source>
        <dbReference type="SAM" id="MobiDB-lite"/>
    </source>
</evidence>
<gene>
    <name evidence="3" type="ORF">EXZ61_09830</name>
</gene>
<dbReference type="EMBL" id="CP036282">
    <property type="protein sequence ID" value="QDL56753.1"/>
    <property type="molecule type" value="Genomic_DNA"/>
</dbReference>
<dbReference type="Pfam" id="PF13276">
    <property type="entry name" value="HTH_21"/>
    <property type="match status" value="1"/>
</dbReference>
<accession>A0A515EW07</accession>
<organism evidence="3 4">
    <name type="scientific">Rhodoferax aquaticus</name>
    <dbReference type="NCBI Taxonomy" id="2527691"/>
    <lineage>
        <taxon>Bacteria</taxon>
        <taxon>Pseudomonadati</taxon>
        <taxon>Pseudomonadota</taxon>
        <taxon>Betaproteobacteria</taxon>
        <taxon>Burkholderiales</taxon>
        <taxon>Comamonadaceae</taxon>
        <taxon>Rhodoferax</taxon>
    </lineage>
</organism>
<dbReference type="KEGG" id="rhg:EXZ61_09830"/>
<keyword evidence="4" id="KW-1185">Reference proteome</keyword>
<dbReference type="Proteomes" id="UP000317365">
    <property type="component" value="Chromosome"/>
</dbReference>
<sequence>MRRNPERRSLRAKRDAVLVLDLQRVWHANWQAYGADAVWLQTNREGIRVARCAVERQMGGLGFQSARRVKSVRTTTPDTSAPRPLDRVNRHLQSRQAKPAVGIRLHLRKHMAGLAR</sequence>
<name>A0A515EW07_9BURK</name>
<dbReference type="InterPro" id="IPR025948">
    <property type="entry name" value="HTH-like_dom"/>
</dbReference>
<evidence type="ECO:0000259" key="2">
    <source>
        <dbReference type="Pfam" id="PF13276"/>
    </source>
</evidence>
<evidence type="ECO:0000313" key="4">
    <source>
        <dbReference type="Proteomes" id="UP000317365"/>
    </source>
</evidence>
<dbReference type="AlphaFoldDB" id="A0A515EW07"/>
<reference evidence="4" key="1">
    <citation type="submission" date="2019-02" db="EMBL/GenBank/DDBJ databases">
        <title>Complete genome sequence of Rhodoferax sp. Gr-4.</title>
        <authorList>
            <person name="Jin L."/>
        </authorList>
    </citation>
    <scope>NUCLEOTIDE SEQUENCE [LARGE SCALE GENOMIC DNA]</scope>
    <source>
        <strain evidence="4">Gr-4</strain>
    </source>
</reference>
<feature type="region of interest" description="Disordered" evidence="1">
    <location>
        <begin position="66"/>
        <end position="93"/>
    </location>
</feature>
<proteinExistence type="predicted"/>
<protein>
    <recommendedName>
        <fullName evidence="2">HTH-like domain-containing protein</fullName>
    </recommendedName>
</protein>
<feature type="domain" description="HTH-like" evidence="2">
    <location>
        <begin position="15"/>
        <end position="70"/>
    </location>
</feature>
<evidence type="ECO:0000313" key="3">
    <source>
        <dbReference type="EMBL" id="QDL56753.1"/>
    </source>
</evidence>
<reference evidence="4" key="2">
    <citation type="journal article" date="2020" name="Int. J. Syst. Evol. Microbiol.">
        <title>Genomic insights into a novel species Rhodoferax aquaticus sp. nov., isolated from freshwater.</title>
        <authorList>
            <person name="Li T."/>
            <person name="Zhuo Y."/>
            <person name="Jin C.Z."/>
            <person name="Wu X."/>
            <person name="Ko S.R."/>
            <person name="Jin F.J."/>
            <person name="Ahn C.Y."/>
            <person name="Oh H.M."/>
            <person name="Lee H.G."/>
            <person name="Jin L."/>
        </authorList>
    </citation>
    <scope>NUCLEOTIDE SEQUENCE [LARGE SCALE GENOMIC DNA]</scope>
    <source>
        <strain evidence="4">Gr-4</strain>
    </source>
</reference>